<proteinExistence type="predicted"/>
<organism evidence="1 2">
    <name type="scientific">Candidatus Methanoperedens nitratireducens</name>
    <dbReference type="NCBI Taxonomy" id="1392998"/>
    <lineage>
        <taxon>Archaea</taxon>
        <taxon>Methanobacteriati</taxon>
        <taxon>Methanobacteriota</taxon>
        <taxon>Stenosarchaea group</taxon>
        <taxon>Methanomicrobia</taxon>
        <taxon>Methanosarcinales</taxon>
        <taxon>ANME-2 cluster</taxon>
        <taxon>Candidatus Methanoperedentaceae</taxon>
        <taxon>Candidatus Methanoperedens</taxon>
    </lineage>
</organism>
<accession>A0A284VNF4</accession>
<evidence type="ECO:0000313" key="1">
    <source>
        <dbReference type="EMBL" id="SNQ60810.1"/>
    </source>
</evidence>
<reference evidence="2" key="1">
    <citation type="submission" date="2017-06" db="EMBL/GenBank/DDBJ databases">
        <authorList>
            <person name="Cremers G."/>
        </authorList>
    </citation>
    <scope>NUCLEOTIDE SEQUENCE [LARGE SCALE GENOMIC DNA]</scope>
</reference>
<name>A0A284VNF4_9EURY</name>
<gene>
    <name evidence="1" type="ORF">MNV_2030012</name>
</gene>
<dbReference type="RefSeq" id="WP_096205309.1">
    <property type="nucleotide sequence ID" value="NZ_FZMP01000117.1"/>
</dbReference>
<dbReference type="EMBL" id="FZMP01000117">
    <property type="protein sequence ID" value="SNQ60810.1"/>
    <property type="molecule type" value="Genomic_DNA"/>
</dbReference>
<keyword evidence="2" id="KW-1185">Reference proteome</keyword>
<evidence type="ECO:0000313" key="2">
    <source>
        <dbReference type="Proteomes" id="UP000218615"/>
    </source>
</evidence>
<protein>
    <recommendedName>
        <fullName evidence="3">Poly(3-hydroxyalkanoate) polymerase subunit PhaE</fullName>
    </recommendedName>
</protein>
<evidence type="ECO:0008006" key="3">
    <source>
        <dbReference type="Google" id="ProtNLM"/>
    </source>
</evidence>
<dbReference type="Proteomes" id="UP000218615">
    <property type="component" value="Unassembled WGS sequence"/>
</dbReference>
<sequence length="360" mass="42172">MVKKIEERRDAHQKTDVYSVWTENYTGFLKMWGDSHLKLYKPWVESMGEMSEKAALISQDAMPEKYKEFYNEWVKTYQHTFGKLYPLPAQSTGKETLEKLLGSAEESNRLYKSWIAELEENSKRTHELIEGEPDPAKYKECYDKWMKSYEKMLDDMLALPAMECTREIFGEYTGIPDVFSETHKQMARLWKDSYTRMYKPWVKSMVKLSDRAAEISKGKASAEDYREFYNMWMDAYQENFGRVLGNSSATSSKDTFEDFLQNANTYINMYKSWVAAIEKMSEKSKELSHTTSPESYKEFCDLWIKMYEKAFDSFFDDMPMIGPMKETMEPVKIAAKAYTDAYIKMAKACAKSNFNDASRA</sequence>
<dbReference type="AlphaFoldDB" id="A0A284VNF4"/>